<accession>A0A9D9EA42</accession>
<dbReference type="Proteomes" id="UP000823633">
    <property type="component" value="Unassembled WGS sequence"/>
</dbReference>
<dbReference type="InterPro" id="IPR036188">
    <property type="entry name" value="FAD/NAD-bd_sf"/>
</dbReference>
<sequence>MDSCDFLIVGSGPAGMGAAFSLIERHKDARIIMIDKAPYSTGGMRNDCKMNFTYPIGFPQEYWDEDEANRCLDEVMRFLKPAIMPKSNIATYQARATRLGCSLLEIRQTHLGTDGGLELIKELQEKLRQAQVELSLGETMLSVDNRAKTVITDRRTISYKAVLIAPGRQGFHFLQDVMHSLDVPFVDNILDVGIRVETRIEHYPIVKDYYDPKFYFKEKVRTFCTNSGNAHVVREKYATPRGDIWYSVNGHAFAAKEGTSNGLVNFALLKTVRFTEPLASGQEFAEHLGLMAALMGGGKPLMQRVGDFRLGRRSKSATFNGDLYDFKPSLTGASPSDISLAMPSKILRYIWSAMKNLDTIVPGILHPSTIMYYPEIKLYANKPLYRDDHFQVAEGVFFAGDGAGTSRGITGAWASGIRAARGMAEYLK</sequence>
<dbReference type="InterPro" id="IPR023753">
    <property type="entry name" value="FAD/NAD-binding_dom"/>
</dbReference>
<dbReference type="Pfam" id="PF07992">
    <property type="entry name" value="Pyr_redox_2"/>
    <property type="match status" value="1"/>
</dbReference>
<evidence type="ECO:0000259" key="1">
    <source>
        <dbReference type="Pfam" id="PF07992"/>
    </source>
</evidence>
<organism evidence="2 3">
    <name type="scientific">Candidatus Aphodenecus pullistercoris</name>
    <dbReference type="NCBI Taxonomy" id="2840669"/>
    <lineage>
        <taxon>Bacteria</taxon>
        <taxon>Pseudomonadati</taxon>
        <taxon>Spirochaetota</taxon>
        <taxon>Spirochaetia</taxon>
        <taxon>Spirochaetales</taxon>
        <taxon>Candidatus Aphodenecus</taxon>
    </lineage>
</organism>
<dbReference type="PANTHER" id="PTHR43106:SF1">
    <property type="entry name" value="DEHYDROGENASE-RELATED"/>
    <property type="match status" value="1"/>
</dbReference>
<name>A0A9D9EA42_9SPIR</name>
<feature type="domain" description="FAD/NAD(P)-binding" evidence="1">
    <location>
        <begin position="5"/>
        <end position="172"/>
    </location>
</feature>
<protein>
    <submittedName>
        <fullName evidence="2">FAD-dependent oxidoreductase</fullName>
    </submittedName>
</protein>
<dbReference type="Gene3D" id="3.50.50.60">
    <property type="entry name" value="FAD/NAD(P)-binding domain"/>
    <property type="match status" value="2"/>
</dbReference>
<gene>
    <name evidence="2" type="ORF">IAC42_02845</name>
</gene>
<dbReference type="AlphaFoldDB" id="A0A9D9EA42"/>
<proteinExistence type="predicted"/>
<dbReference type="GO" id="GO:0016491">
    <property type="term" value="F:oxidoreductase activity"/>
    <property type="evidence" value="ECO:0007669"/>
    <property type="project" value="InterPro"/>
</dbReference>
<dbReference type="PANTHER" id="PTHR43106">
    <property type="entry name" value="DEHYDROGENASE-RELATED"/>
    <property type="match status" value="1"/>
</dbReference>
<evidence type="ECO:0000313" key="3">
    <source>
        <dbReference type="Proteomes" id="UP000823633"/>
    </source>
</evidence>
<reference evidence="2" key="1">
    <citation type="submission" date="2020-10" db="EMBL/GenBank/DDBJ databases">
        <authorList>
            <person name="Gilroy R."/>
        </authorList>
    </citation>
    <scope>NUCLEOTIDE SEQUENCE</scope>
    <source>
        <strain evidence="2">11167</strain>
    </source>
</reference>
<reference evidence="2" key="2">
    <citation type="journal article" date="2021" name="PeerJ">
        <title>Extensive microbial diversity within the chicken gut microbiome revealed by metagenomics and culture.</title>
        <authorList>
            <person name="Gilroy R."/>
            <person name="Ravi A."/>
            <person name="Getino M."/>
            <person name="Pursley I."/>
            <person name="Horton D.L."/>
            <person name="Alikhan N.F."/>
            <person name="Baker D."/>
            <person name="Gharbi K."/>
            <person name="Hall N."/>
            <person name="Watson M."/>
            <person name="Adriaenssens E.M."/>
            <person name="Foster-Nyarko E."/>
            <person name="Jarju S."/>
            <person name="Secka A."/>
            <person name="Antonio M."/>
            <person name="Oren A."/>
            <person name="Chaudhuri R.R."/>
            <person name="La Ragione R."/>
            <person name="Hildebrand F."/>
            <person name="Pallen M.J."/>
        </authorList>
    </citation>
    <scope>NUCLEOTIDE SEQUENCE</scope>
    <source>
        <strain evidence="2">11167</strain>
    </source>
</reference>
<comment type="caution">
    <text evidence="2">The sequence shown here is derived from an EMBL/GenBank/DDBJ whole genome shotgun (WGS) entry which is preliminary data.</text>
</comment>
<dbReference type="EMBL" id="JADIMU010000018">
    <property type="protein sequence ID" value="MBO8442685.1"/>
    <property type="molecule type" value="Genomic_DNA"/>
</dbReference>
<evidence type="ECO:0000313" key="2">
    <source>
        <dbReference type="EMBL" id="MBO8442685.1"/>
    </source>
</evidence>
<dbReference type="SUPFAM" id="SSF51905">
    <property type="entry name" value="FAD/NAD(P)-binding domain"/>
    <property type="match status" value="1"/>
</dbReference>